<protein>
    <submittedName>
        <fullName evidence="2">Leptin receptor</fullName>
    </submittedName>
</protein>
<gene>
    <name evidence="2" type="ORF">AKAME5_002757600</name>
</gene>
<dbReference type="EMBL" id="BRZM01003569">
    <property type="protein sequence ID" value="GLD49716.1"/>
    <property type="molecule type" value="Genomic_DNA"/>
</dbReference>
<proteinExistence type="predicted"/>
<feature type="region of interest" description="Disordered" evidence="1">
    <location>
        <begin position="163"/>
        <end position="198"/>
    </location>
</feature>
<dbReference type="AlphaFoldDB" id="A0AAD3M9J2"/>
<reference evidence="2" key="1">
    <citation type="submission" date="2022-08" db="EMBL/GenBank/DDBJ databases">
        <title>Genome sequencing of akame (Lates japonicus).</title>
        <authorList>
            <person name="Hashiguchi Y."/>
            <person name="Takahashi H."/>
        </authorList>
    </citation>
    <scope>NUCLEOTIDE SEQUENCE</scope>
    <source>
        <strain evidence="2">Kochi</strain>
    </source>
</reference>
<comment type="caution">
    <text evidence="2">The sequence shown here is derived from an EMBL/GenBank/DDBJ whole genome shotgun (WGS) entry which is preliminary data.</text>
</comment>
<evidence type="ECO:0000313" key="2">
    <source>
        <dbReference type="EMBL" id="GLD49716.1"/>
    </source>
</evidence>
<organism evidence="2 3">
    <name type="scientific">Lates japonicus</name>
    <name type="common">Japanese lates</name>
    <dbReference type="NCBI Taxonomy" id="270547"/>
    <lineage>
        <taxon>Eukaryota</taxon>
        <taxon>Metazoa</taxon>
        <taxon>Chordata</taxon>
        <taxon>Craniata</taxon>
        <taxon>Vertebrata</taxon>
        <taxon>Euteleostomi</taxon>
        <taxon>Actinopterygii</taxon>
        <taxon>Neopterygii</taxon>
        <taxon>Teleostei</taxon>
        <taxon>Neoteleostei</taxon>
        <taxon>Acanthomorphata</taxon>
        <taxon>Carangaria</taxon>
        <taxon>Carangaria incertae sedis</taxon>
        <taxon>Centropomidae</taxon>
        <taxon>Lates</taxon>
    </lineage>
</organism>
<keyword evidence="3" id="KW-1185">Reference proteome</keyword>
<name>A0AAD3M9J2_LATJO</name>
<sequence>MAIISGGISGGVVNASQWAGRCCLCQSLSLLSLLSSPQSCFFTPGGSSELYVKETAAACECERESGFREEIQIKSPGHETGTNLQERLRFTPAKAQQGHAHTMTTTMVWSVMLTVLIHIFLVSHGAQCLEPEVGASLRAGALDLPWQDELCCDSPSAHLDIEGGGMHAQETNRSESDLPHHPLCSFRSSTTESNPREPTGGTCLDILCRIDENWEKINL</sequence>
<accession>A0AAD3M9J2</accession>
<evidence type="ECO:0000313" key="3">
    <source>
        <dbReference type="Proteomes" id="UP001279410"/>
    </source>
</evidence>
<evidence type="ECO:0000256" key="1">
    <source>
        <dbReference type="SAM" id="MobiDB-lite"/>
    </source>
</evidence>
<feature type="compositionally biased region" description="Basic and acidic residues" evidence="1">
    <location>
        <begin position="170"/>
        <end position="180"/>
    </location>
</feature>
<dbReference type="Proteomes" id="UP001279410">
    <property type="component" value="Unassembled WGS sequence"/>
</dbReference>
<keyword evidence="2" id="KW-0675">Receptor</keyword>